<evidence type="ECO:0000313" key="7">
    <source>
        <dbReference type="EMBL" id="SKC31705.1"/>
    </source>
</evidence>
<keyword evidence="5" id="KW-0464">Manganese</keyword>
<protein>
    <submittedName>
        <fullName evidence="7">Cytosol aminopeptidase</fullName>
        <ecNumber evidence="7">3.4.11.1</ecNumber>
    </submittedName>
</protein>
<evidence type="ECO:0000256" key="3">
    <source>
        <dbReference type="ARBA" id="ARBA00022670"/>
    </source>
</evidence>
<gene>
    <name evidence="7" type="primary">pepA_1</name>
    <name evidence="7" type="ORF">CZ809_01212</name>
</gene>
<evidence type="ECO:0000259" key="6">
    <source>
        <dbReference type="Pfam" id="PF00883"/>
    </source>
</evidence>
<organism evidence="7 8">
    <name type="scientific">Photobacterium piscicola</name>
    <dbReference type="NCBI Taxonomy" id="1378299"/>
    <lineage>
        <taxon>Bacteria</taxon>
        <taxon>Pseudomonadati</taxon>
        <taxon>Pseudomonadota</taxon>
        <taxon>Gammaproteobacteria</taxon>
        <taxon>Vibrionales</taxon>
        <taxon>Vibrionaceae</taxon>
        <taxon>Photobacterium</taxon>
    </lineage>
</organism>
<keyword evidence="4 7" id="KW-0378">Hydrolase</keyword>
<dbReference type="SUPFAM" id="SSF53187">
    <property type="entry name" value="Zn-dependent exopeptidases"/>
    <property type="match status" value="1"/>
</dbReference>
<dbReference type="PANTHER" id="PTHR11963">
    <property type="entry name" value="LEUCINE AMINOPEPTIDASE-RELATED"/>
    <property type="match status" value="1"/>
</dbReference>
<dbReference type="EC" id="3.4.11.1" evidence="7"/>
<dbReference type="Gene3D" id="3.40.630.10">
    <property type="entry name" value="Zn peptidases"/>
    <property type="match status" value="1"/>
</dbReference>
<evidence type="ECO:0000256" key="1">
    <source>
        <dbReference type="ARBA" id="ARBA00009528"/>
    </source>
</evidence>
<proteinExistence type="inferred from homology"/>
<feature type="domain" description="Cytosol aminopeptidase" evidence="6">
    <location>
        <begin position="145"/>
        <end position="450"/>
    </location>
</feature>
<dbReference type="RefSeq" id="WP_080156468.1">
    <property type="nucleotide sequence ID" value="NZ_FUZI01000001.1"/>
</dbReference>
<dbReference type="Proteomes" id="UP000189966">
    <property type="component" value="Unassembled WGS sequence"/>
</dbReference>
<accession>A0A1T5HY80</accession>
<dbReference type="EMBL" id="FUZI01000001">
    <property type="protein sequence ID" value="SKC31705.1"/>
    <property type="molecule type" value="Genomic_DNA"/>
</dbReference>
<dbReference type="GO" id="GO:0070006">
    <property type="term" value="F:metalloaminopeptidase activity"/>
    <property type="evidence" value="ECO:0007669"/>
    <property type="project" value="InterPro"/>
</dbReference>
<dbReference type="InterPro" id="IPR000819">
    <property type="entry name" value="Peptidase_M17_C"/>
</dbReference>
<dbReference type="InterPro" id="IPR011356">
    <property type="entry name" value="Leucine_aapep/pepB"/>
</dbReference>
<evidence type="ECO:0000256" key="4">
    <source>
        <dbReference type="ARBA" id="ARBA00022801"/>
    </source>
</evidence>
<dbReference type="PRINTS" id="PR00481">
    <property type="entry name" value="LAMNOPPTDASE"/>
</dbReference>
<dbReference type="OrthoDB" id="9809354at2"/>
<reference evidence="7 8" key="1">
    <citation type="submission" date="2017-02" db="EMBL/GenBank/DDBJ databases">
        <authorList>
            <person name="Peterson S.W."/>
        </authorList>
    </citation>
    <scope>NUCLEOTIDE SEQUENCE [LARGE SCALE GENOMIC DNA]</scope>
    <source>
        <strain evidence="8">type strain: NCCB 100098</strain>
    </source>
</reference>
<sequence>MKSNLLTLTFSREHQCDQLTRTLHLTLSKHSTLTVNQDVNDFNAEISKRVIDVADIQDVGYLIATTFMQATTLQLCIDADIATRFERQQWLKWLSFGLALSNYHYRHSNSPLLTPILADFTLLNADASDNTAFENGKILAHSQLIARELTNKPGNILYPQSFVEAVEALAINNIELSYLNDAMMLEQGFGGLMSIAQGSDREARLLCLDYHPQDPKFTIALVGKGVTFDSGGISIKQPRYMSTMKVDMGGAAAVVGALNAIAQLQLPIRVIGLCGLVENMPSGKAIKPGDVVTMLNKTNVEIITTDAEGRMVLADVLHYAQQHYQPDYLVDIATLTGGTGIALGKAYASLMGNDNNLITRAQTAGQACSEPLWPMPTGGMFTTALESDFADLRHGSEEPDGSPCVAATFLEHFIQPDQKWIHIDSAAMSLGMNHRKIYPKATTGYGTLLLTELCQQLILQDRLHQ</sequence>
<evidence type="ECO:0000256" key="5">
    <source>
        <dbReference type="ARBA" id="ARBA00023211"/>
    </source>
</evidence>
<dbReference type="GO" id="GO:0030145">
    <property type="term" value="F:manganese ion binding"/>
    <property type="evidence" value="ECO:0007669"/>
    <property type="project" value="InterPro"/>
</dbReference>
<dbReference type="GO" id="GO:0006508">
    <property type="term" value="P:proteolysis"/>
    <property type="evidence" value="ECO:0007669"/>
    <property type="project" value="UniProtKB-KW"/>
</dbReference>
<dbReference type="AlphaFoldDB" id="A0A1T5HY80"/>
<dbReference type="PANTHER" id="PTHR11963:SF23">
    <property type="entry name" value="CYTOSOL AMINOPEPTIDASE"/>
    <property type="match status" value="1"/>
</dbReference>
<dbReference type="GO" id="GO:0005737">
    <property type="term" value="C:cytoplasm"/>
    <property type="evidence" value="ECO:0007669"/>
    <property type="project" value="InterPro"/>
</dbReference>
<dbReference type="Pfam" id="PF00883">
    <property type="entry name" value="Peptidase_M17"/>
    <property type="match status" value="1"/>
</dbReference>
<keyword evidence="3" id="KW-0645">Protease</keyword>
<keyword evidence="2 7" id="KW-0031">Aminopeptidase</keyword>
<dbReference type="CDD" id="cd00433">
    <property type="entry name" value="Peptidase_M17"/>
    <property type="match status" value="1"/>
</dbReference>
<comment type="similarity">
    <text evidence="1">Belongs to the peptidase M17 family.</text>
</comment>
<evidence type="ECO:0000256" key="2">
    <source>
        <dbReference type="ARBA" id="ARBA00022438"/>
    </source>
</evidence>
<name>A0A1T5HY80_9GAMM</name>
<evidence type="ECO:0000313" key="8">
    <source>
        <dbReference type="Proteomes" id="UP000189966"/>
    </source>
</evidence>